<dbReference type="GO" id="GO:0005737">
    <property type="term" value="C:cytoplasm"/>
    <property type="evidence" value="ECO:0007669"/>
    <property type="project" value="UniProtKB-SubCell"/>
</dbReference>
<dbReference type="Gene3D" id="1.10.533.10">
    <property type="entry name" value="Death Domain, Fas"/>
    <property type="match status" value="1"/>
</dbReference>
<dbReference type="Gene3D" id="1.20.58.1200">
    <property type="entry name" value="RNA silencing suppressor P21, N-terminal domain"/>
    <property type="match status" value="10"/>
</dbReference>
<dbReference type="Gene3D" id="3.40.50.300">
    <property type="entry name" value="P-loop containing nucleotide triphosphate hydrolases"/>
    <property type="match status" value="1"/>
</dbReference>
<evidence type="ECO:0000256" key="3">
    <source>
        <dbReference type="ARBA" id="ARBA00022588"/>
    </source>
</evidence>
<evidence type="ECO:0000256" key="5">
    <source>
        <dbReference type="ARBA" id="ARBA00022840"/>
    </source>
</evidence>
<dbReference type="InterPro" id="IPR052090">
    <property type="entry name" value="Cytolytic_pore-forming_toxin"/>
</dbReference>
<name>A0A498NR40_LABRO</name>
<comment type="subcellular location">
    <subcellularLocation>
        <location evidence="1">Cytoplasm</location>
    </subcellularLocation>
</comment>
<dbReference type="Gene3D" id="3.80.10.10">
    <property type="entry name" value="Ribonuclease Inhibitor"/>
    <property type="match status" value="1"/>
</dbReference>
<feature type="domain" description="NACHT" evidence="8">
    <location>
        <begin position="206"/>
        <end position="323"/>
    </location>
</feature>
<dbReference type="Pfam" id="PF00619">
    <property type="entry name" value="CARD"/>
    <property type="match status" value="1"/>
</dbReference>
<feature type="domain" description="CARD" evidence="7">
    <location>
        <begin position="4"/>
        <end position="79"/>
    </location>
</feature>
<organism evidence="9 10">
    <name type="scientific">Labeo rohita</name>
    <name type="common">Indian major carp</name>
    <name type="synonym">Cyprinus rohita</name>
    <dbReference type="NCBI Taxonomy" id="84645"/>
    <lineage>
        <taxon>Eukaryota</taxon>
        <taxon>Metazoa</taxon>
        <taxon>Chordata</taxon>
        <taxon>Craniata</taxon>
        <taxon>Vertebrata</taxon>
        <taxon>Euteleostomi</taxon>
        <taxon>Actinopterygii</taxon>
        <taxon>Neopterygii</taxon>
        <taxon>Teleostei</taxon>
        <taxon>Ostariophysi</taxon>
        <taxon>Cypriniformes</taxon>
        <taxon>Cyprinidae</taxon>
        <taxon>Labeoninae</taxon>
        <taxon>Labeonini</taxon>
        <taxon>Labeo</taxon>
    </lineage>
</organism>
<keyword evidence="3" id="KW-0399">Innate immunity</keyword>
<dbReference type="Proteomes" id="UP000290572">
    <property type="component" value="Unassembled WGS sequence"/>
</dbReference>
<dbReference type="GO" id="GO:0042981">
    <property type="term" value="P:regulation of apoptotic process"/>
    <property type="evidence" value="ECO:0007669"/>
    <property type="project" value="InterPro"/>
</dbReference>
<dbReference type="InterPro" id="IPR011029">
    <property type="entry name" value="DEATH-like_dom_sf"/>
</dbReference>
<keyword evidence="5" id="KW-0067">ATP-binding</keyword>
<dbReference type="SUPFAM" id="SSF52540">
    <property type="entry name" value="P-loop containing nucleoside triphosphate hydrolases"/>
    <property type="match status" value="1"/>
</dbReference>
<protein>
    <recommendedName>
        <fullName evidence="11">NACHT domain-containing protein</fullName>
    </recommendedName>
</protein>
<dbReference type="FunFam" id="3.40.50.300:FF:006019">
    <property type="entry name" value="Si:ch211-108d22.2"/>
    <property type="match status" value="1"/>
</dbReference>
<dbReference type="Pfam" id="PF05729">
    <property type="entry name" value="NACHT"/>
    <property type="match status" value="1"/>
</dbReference>
<evidence type="ECO:0000259" key="8">
    <source>
        <dbReference type="PROSITE" id="PS50837"/>
    </source>
</evidence>
<dbReference type="GO" id="GO:0045087">
    <property type="term" value="P:innate immune response"/>
    <property type="evidence" value="ECO:0007669"/>
    <property type="project" value="UniProtKB-KW"/>
</dbReference>
<dbReference type="PANTHER" id="PTHR31594">
    <property type="entry name" value="AIG1-TYPE G DOMAIN-CONTAINING PROTEIN"/>
    <property type="match status" value="1"/>
</dbReference>
<comment type="caution">
    <text evidence="9">The sequence shown here is derived from an EMBL/GenBank/DDBJ whole genome shotgun (WGS) entry which is preliminary data.</text>
</comment>
<evidence type="ECO:0000256" key="4">
    <source>
        <dbReference type="ARBA" id="ARBA00022741"/>
    </source>
</evidence>
<dbReference type="InterPro" id="IPR032675">
    <property type="entry name" value="LRR_dom_sf"/>
</dbReference>
<evidence type="ECO:0000256" key="6">
    <source>
        <dbReference type="ARBA" id="ARBA00022859"/>
    </source>
</evidence>
<sequence length="2461" mass="285022">MASAQQSATEYLRNARKNLVNNLKNLPVIIENLYQQNVFNDHEVDALKAEKTEFDKVRSILDWVINKGEMASYELLRILDVTQKRTLSSNLRYWISCFPFRWEDTETSYSFGTRPCQIYQTQLKMKAKCILRNQREGFRKYLDDKAQGQFSFIPLVLETDSVMKTQFKIKLKNKKSKKLRPKKLRAYIPNDEQALSPEDLLKWQDKNILIIGKPGVGKTTVVQEMLRCWAEKDGRELDYMFYFDENVLAFSSSAANLKSVLFDVYLKPMDKDITDVFQDIEENSENVVIVFDGVIDLEENSILWKIMNHELLPDAKIVITCRSEVEDDPLFSVCPTRKVYVQGFSEESINTYYQSMLGRDPVLLDVILKNQELFSLSHVPLYAFMIVDLIKFKNDTVCSHSHTVTEMYIHIFRLAVKKHGHKKNNQIDRYLKKMKDQVHPLMENAFNATMQKCLTLPDICCDEKDICHAFLKMITTTDSPTSATTYCAFLHNTMQEFFSALWLLGHPEEIEKVLECCQTEEHKHMRHVLPFLCGLLGEHSLKFLKCLFSEDQIKKTSDWFIEKILDTFLQPQSEEFDLLYVCQCLYELQSPKACLMLLEKINHQLELEVDLDPHQCCALSYVISQSRDEEVYLNLEDCNVTDVGMNMMLNCSPNIRLKTCKEPLKQITFFLEFFHTTECRCRFFDVRERYNSEKCSALLDLYSHVKDYETRTGRNFLPALQSVFQSVPDDWIIDLSQRKSSVLLEVLKLQTEKKPVELRGCSEEETEMMSFLQCLPYISQLRLSNLNENVQSRFLLSLFIKAAEIETQTGEQMLKLLTSVCKYSSFSYGWTDSIKQSNFLLDLYSHVKNYETQTGRSFLPALQSLFMLPDVWIIDLSQRKSSVLLEVLKLQTEKKQVKLRGCSVEETEMMSFLQCLPYISQLSYETFPFDEECDEYSANDQSDFLLDLYSHVKDYETRTGRGFLPALQSVFQSPDVWIIDLSQRKSSVLLEVLKLQTKKKPVKLSGCSEQESEMMSFLQCLPYISQLSYETFPFDEECDEYSANDQSDFLLDLYSHVKNYETQTGRGFLPALQSVFQSPDVWIIDLSQRKSSVLLEVLKLQTKKKPVKLSGCSEQESEMMSFLQCLPYISQLSYETFPFDEECDEYSANDQSDFLLDLYSHVKDYETRTGRSFLPALQFSENVQNRFLLSLFIKAAEIETQTGEQMLKLLTSVCNYRSFPYRRTGIIDRSNFLLDLYSHVKNYETQTGRGFLPELQSVFQSPDVWIIDLSQRKSSVLLEVLKLQTKKKPVELKGCSEEESEMMSFLQCLPYISQLRFSSLSESIESRFLRSLFIKAAEIETQTGEQMMKLLSSVYNYRSFSYQTTDSIKQSNFLLDLYSHVKNYETQTGRGFLPELQFSNLSESIQSRFLLSLFIKAAEIETQTGEQMLKLLSSVCNYSSFFYGWTGSIGQSNFLLDLYSLVKNYETQTGRSFLPALQSVFQSPDVWIIDLSQRKSSVLLEVLKLRTKKKPVELRGCSEEESEMMSFLQCLPYISQLRFSNLSQSVQSRFLLSLFIKAAEIETQTGEQMLKLLTSVCNYSSFFYGWTGSVDQSDFLLDLYSHVKNYETQTGRSFLPALQSVFQSPDVWIIDLSQRKSSVLLEVLKLQTKKKPVELRGCSEEETEMMSFLQCLPYISQLRFCFYHDEEMQMSGIRFLLSLSAAAVRIDTVTGTRFSTMLSFVCSYKTFPFDEEFDRYSADDQSDFLLDLYSHVKNYETQTGRSFLPALQSVFQSPDVWIIDLSQRKSSVLLEVLKLQTKKKPVELRGCSEEESEMMSFLQCLPYISQLRFCFYHDEEMQMSRIRFLVSVSAAAVRIDTVTGTRFSTMLSFVCSYKTFPFDEEFDKYNADDQSDFLLDLYSHMKNYETQTGRSFLPALQSVFQSPDDWIIDLSQRKSSVLLEVLKLQTEKKPVELRGCSEEESEMMSFLRCLPYISQLRFSNLSESVVGRFLLSLFIKGAEIETQTGEQMLKLLTTVYNYSSFPYGWTDSIKQSNFLLDLYSHVKNYETQTGRSFLPALQSVFQSPDVWIIDLSQRKSSVLLEVLKLQTKKKPVELKGCSEEESEMMSFLQCLPYISQLSCSEQCLLTLVKLVQLRKNLQLVTLLLEVLGFSVSLEGRLPSKTCRLNGYMVMRIVQTLQSRRVRAPVTVNELTLDPNDKQRSERNLSRVMSSLALLLRLWSVQRLNLTEYKIQSVSISALLCHQGPVILRPSKETLQKLVECVCEAQEEELTQCFLQKVGGDLTSCSLNWEELHYFLQHKIQLIAVDFRKSNIKCSISEILPFLNRIHFKRCDKSLLLQFLAHVRPEEAESLSRALGEELDLSQTQLDPQVCRGLVLILEYSEGLTELDLSQCRLTDDSLNLLLPNLHKAQNIDFSGNGITDVGALQIYFIVTQKSNIKTVRLFNNRIEFKNLFPADPRFEIW</sequence>
<gene>
    <name evidence="9" type="ORF">ROHU_004194</name>
</gene>
<evidence type="ECO:0000313" key="10">
    <source>
        <dbReference type="Proteomes" id="UP000290572"/>
    </source>
</evidence>
<dbReference type="CDD" id="cd01671">
    <property type="entry name" value="CARD"/>
    <property type="match status" value="1"/>
</dbReference>
<evidence type="ECO:0008006" key="11">
    <source>
        <dbReference type="Google" id="ProtNLM"/>
    </source>
</evidence>
<keyword evidence="2" id="KW-0963">Cytoplasm</keyword>
<dbReference type="InterPro" id="IPR001315">
    <property type="entry name" value="CARD"/>
</dbReference>
<evidence type="ECO:0000259" key="7">
    <source>
        <dbReference type="PROSITE" id="PS50209"/>
    </source>
</evidence>
<dbReference type="PANTHER" id="PTHR31594:SF16">
    <property type="entry name" value="SI:CH211-281L24.3"/>
    <property type="match status" value="1"/>
</dbReference>
<dbReference type="EMBL" id="QBIY01011216">
    <property type="protein sequence ID" value="RXN34004.1"/>
    <property type="molecule type" value="Genomic_DNA"/>
</dbReference>
<dbReference type="InterPro" id="IPR007111">
    <property type="entry name" value="NACHT_NTPase"/>
</dbReference>
<keyword evidence="6" id="KW-0391">Immunity</keyword>
<dbReference type="GO" id="GO:0005524">
    <property type="term" value="F:ATP binding"/>
    <property type="evidence" value="ECO:0007669"/>
    <property type="project" value="UniProtKB-KW"/>
</dbReference>
<dbReference type="SMART" id="SM00114">
    <property type="entry name" value="CARD"/>
    <property type="match status" value="1"/>
</dbReference>
<reference evidence="9 10" key="1">
    <citation type="submission" date="2018-03" db="EMBL/GenBank/DDBJ databases">
        <title>Draft genome sequence of Rohu Carp (Labeo rohita).</title>
        <authorList>
            <person name="Das P."/>
            <person name="Kushwaha B."/>
            <person name="Joshi C.G."/>
            <person name="Kumar D."/>
            <person name="Nagpure N.S."/>
            <person name="Sahoo L."/>
            <person name="Das S.P."/>
            <person name="Bit A."/>
            <person name="Patnaik S."/>
            <person name="Meher P.K."/>
            <person name="Jayasankar P."/>
            <person name="Koringa P.G."/>
            <person name="Patel N.V."/>
            <person name="Hinsu A.T."/>
            <person name="Kumar R."/>
            <person name="Pandey M."/>
            <person name="Agarwal S."/>
            <person name="Srivastava S."/>
            <person name="Singh M."/>
            <person name="Iquebal M.A."/>
            <person name="Jaiswal S."/>
            <person name="Angadi U.B."/>
            <person name="Kumar N."/>
            <person name="Raza M."/>
            <person name="Shah T.M."/>
            <person name="Rai A."/>
            <person name="Jena J.K."/>
        </authorList>
    </citation>
    <scope>NUCLEOTIDE SEQUENCE [LARGE SCALE GENOMIC DNA]</scope>
    <source>
        <strain evidence="9">DASCIFA01</strain>
        <tissue evidence="9">Testis</tissue>
    </source>
</reference>
<evidence type="ECO:0000313" key="9">
    <source>
        <dbReference type="EMBL" id="RXN34004.1"/>
    </source>
</evidence>
<dbReference type="InterPro" id="IPR027417">
    <property type="entry name" value="P-loop_NTPase"/>
</dbReference>
<dbReference type="PROSITE" id="PS50837">
    <property type="entry name" value="NACHT"/>
    <property type="match status" value="1"/>
</dbReference>
<evidence type="ECO:0000256" key="1">
    <source>
        <dbReference type="ARBA" id="ARBA00004496"/>
    </source>
</evidence>
<dbReference type="PROSITE" id="PS50209">
    <property type="entry name" value="CARD"/>
    <property type="match status" value="1"/>
</dbReference>
<keyword evidence="4" id="KW-0547">Nucleotide-binding</keyword>
<dbReference type="STRING" id="84645.A0A498NR40"/>
<dbReference type="SUPFAM" id="SSF47986">
    <property type="entry name" value="DEATH domain"/>
    <property type="match status" value="1"/>
</dbReference>
<proteinExistence type="predicted"/>
<keyword evidence="10" id="KW-1185">Reference proteome</keyword>
<dbReference type="SUPFAM" id="SSF52047">
    <property type="entry name" value="RNI-like"/>
    <property type="match status" value="1"/>
</dbReference>
<accession>A0A498NR40</accession>
<evidence type="ECO:0000256" key="2">
    <source>
        <dbReference type="ARBA" id="ARBA00022490"/>
    </source>
</evidence>